<dbReference type="Proteomes" id="UP000507245">
    <property type="component" value="Unassembled WGS sequence"/>
</dbReference>
<proteinExistence type="predicted"/>
<feature type="compositionally biased region" description="Basic and acidic residues" evidence="1">
    <location>
        <begin position="14"/>
        <end position="29"/>
    </location>
</feature>
<name>A0A6J5XI90_PRUAR</name>
<evidence type="ECO:0000313" key="3">
    <source>
        <dbReference type="Proteomes" id="UP000507245"/>
    </source>
</evidence>
<protein>
    <submittedName>
        <fullName evidence="2">Uncharacterized protein</fullName>
    </submittedName>
</protein>
<feature type="region of interest" description="Disordered" evidence="1">
    <location>
        <begin position="158"/>
        <end position="210"/>
    </location>
</feature>
<sequence>MIASLGKNYGLHSPKGEMEVRPNKGSLHEYQDRHERLRYQPKRGNQHVSLRGKNRDVAYVSRPCPENGNGIGLGVQNFLQYLYAKLKQEELRGNIPLPTIQSWNGRTRAKADAMTSLEAVVVEEIKLHREWETHLTEAFKANNSKAEVSRPTKMVGEEPLKGEKTRVARPKTKPLVAKTPIVTKEAQPTGVKKKGENNQNMIKKTMGEPI</sequence>
<dbReference type="EMBL" id="CAEKKB010000006">
    <property type="protein sequence ID" value="CAB4313510.1"/>
    <property type="molecule type" value="Genomic_DNA"/>
</dbReference>
<evidence type="ECO:0000313" key="2">
    <source>
        <dbReference type="EMBL" id="CAB4313510.1"/>
    </source>
</evidence>
<evidence type="ECO:0000256" key="1">
    <source>
        <dbReference type="SAM" id="MobiDB-lite"/>
    </source>
</evidence>
<reference evidence="3" key="1">
    <citation type="journal article" date="2020" name="Genome Biol.">
        <title>Gamete binning: chromosome-level and haplotype-resolved genome assembly enabled by high-throughput single-cell sequencing of gamete genomes.</title>
        <authorList>
            <person name="Campoy J.A."/>
            <person name="Sun H."/>
            <person name="Goel M."/>
            <person name="Jiao W.-B."/>
            <person name="Folz-Donahue K."/>
            <person name="Wang N."/>
            <person name="Rubio M."/>
            <person name="Liu C."/>
            <person name="Kukat C."/>
            <person name="Ruiz D."/>
            <person name="Huettel B."/>
            <person name="Schneeberger K."/>
        </authorList>
    </citation>
    <scope>NUCLEOTIDE SEQUENCE [LARGE SCALE GENOMIC DNA]</scope>
    <source>
        <strain evidence="3">cv. Rojo Pasion</strain>
    </source>
</reference>
<organism evidence="2 3">
    <name type="scientific">Prunus armeniaca</name>
    <name type="common">Apricot</name>
    <name type="synonym">Armeniaca vulgaris</name>
    <dbReference type="NCBI Taxonomy" id="36596"/>
    <lineage>
        <taxon>Eukaryota</taxon>
        <taxon>Viridiplantae</taxon>
        <taxon>Streptophyta</taxon>
        <taxon>Embryophyta</taxon>
        <taxon>Tracheophyta</taxon>
        <taxon>Spermatophyta</taxon>
        <taxon>Magnoliopsida</taxon>
        <taxon>eudicotyledons</taxon>
        <taxon>Gunneridae</taxon>
        <taxon>Pentapetalae</taxon>
        <taxon>rosids</taxon>
        <taxon>fabids</taxon>
        <taxon>Rosales</taxon>
        <taxon>Rosaceae</taxon>
        <taxon>Amygdaloideae</taxon>
        <taxon>Amygdaleae</taxon>
        <taxon>Prunus</taxon>
    </lineage>
</organism>
<accession>A0A6J5XI90</accession>
<dbReference type="AlphaFoldDB" id="A0A6J5XI90"/>
<gene>
    <name evidence="2" type="ORF">ORAREDHAP_LOCUS36627</name>
</gene>
<feature type="region of interest" description="Disordered" evidence="1">
    <location>
        <begin position="1"/>
        <end position="29"/>
    </location>
</feature>
<keyword evidence="3" id="KW-1185">Reference proteome</keyword>